<keyword evidence="4 7" id="KW-0813">Transport</keyword>
<dbReference type="Gene3D" id="1.20.58.220">
    <property type="entry name" value="Phosphate transport system protein phou homolog 2, domain 2"/>
    <property type="match status" value="1"/>
</dbReference>
<name>A0A238WCQ2_HALVU</name>
<dbReference type="PIRSF" id="PIRSF003107">
    <property type="entry name" value="PhoU"/>
    <property type="match status" value="1"/>
</dbReference>
<evidence type="ECO:0000256" key="5">
    <source>
        <dbReference type="ARBA" id="ARBA00022490"/>
    </source>
</evidence>
<reference evidence="9 10" key="1">
    <citation type="submission" date="2017-06" db="EMBL/GenBank/DDBJ databases">
        <authorList>
            <person name="Kim H.J."/>
            <person name="Triplett B.A."/>
        </authorList>
    </citation>
    <scope>NUCLEOTIDE SEQUENCE [LARGE SCALE GENOMIC DNA]</scope>
    <source>
        <strain evidence="9 10">DSM 8800</strain>
    </source>
</reference>
<keyword evidence="5 7" id="KW-0963">Cytoplasm</keyword>
<dbReference type="NCBIfam" id="TIGR02135">
    <property type="entry name" value="phoU_full"/>
    <property type="match status" value="1"/>
</dbReference>
<dbReference type="OrthoDB" id="7738at2157"/>
<sequence>MARKNYQKELNSLRDGVIEMGELVHTQFERSIQALSDRDEGVARDVITTEDAINEHYLELDRKCIRLLSLQQPVAGDLRFIVSSFKINTELERIGDIAVNVAKRTERGLPDTQTTADVLSMAKESSTMVADVMDAYGAVDVGTCREIIARDDQIDQLAIHASRQLIRGATYIDTDATDLDPYREDAVRLLLTIDDLEQVADHATNIAARTVYMATGDDSLLE</sequence>
<evidence type="ECO:0000256" key="4">
    <source>
        <dbReference type="ARBA" id="ARBA00022448"/>
    </source>
</evidence>
<dbReference type="InterPro" id="IPR038078">
    <property type="entry name" value="PhoU-like_sf"/>
</dbReference>
<keyword evidence="6 7" id="KW-0592">Phosphate transport</keyword>
<comment type="subcellular location">
    <subcellularLocation>
        <location evidence="1 7">Cytoplasm</location>
    </subcellularLocation>
</comment>
<evidence type="ECO:0000313" key="9">
    <source>
        <dbReference type="EMBL" id="SNR44023.1"/>
    </source>
</evidence>
<dbReference type="Proteomes" id="UP000198397">
    <property type="component" value="Unassembled WGS sequence"/>
</dbReference>
<feature type="domain" description="PhoU" evidence="8">
    <location>
        <begin position="18"/>
        <end position="105"/>
    </location>
</feature>
<dbReference type="GO" id="GO:0006817">
    <property type="term" value="P:phosphate ion transport"/>
    <property type="evidence" value="ECO:0007669"/>
    <property type="project" value="UniProtKB-KW"/>
</dbReference>
<comment type="similarity">
    <text evidence="2 7">Belongs to the PhoU family.</text>
</comment>
<comment type="function">
    <text evidence="7">Plays a role in the regulation of phosphate uptake.</text>
</comment>
<proteinExistence type="inferred from homology"/>
<evidence type="ECO:0000256" key="6">
    <source>
        <dbReference type="ARBA" id="ARBA00022592"/>
    </source>
</evidence>
<dbReference type="Pfam" id="PF01895">
    <property type="entry name" value="PhoU"/>
    <property type="match status" value="2"/>
</dbReference>
<comment type="subunit">
    <text evidence="3 7">Homodimer.</text>
</comment>
<evidence type="ECO:0000256" key="7">
    <source>
        <dbReference type="PIRNR" id="PIRNR003107"/>
    </source>
</evidence>
<dbReference type="InterPro" id="IPR028366">
    <property type="entry name" value="PhoU"/>
</dbReference>
<evidence type="ECO:0000256" key="2">
    <source>
        <dbReference type="ARBA" id="ARBA00008107"/>
    </source>
</evidence>
<dbReference type="InterPro" id="IPR026022">
    <property type="entry name" value="PhoU_dom"/>
</dbReference>
<dbReference type="PANTHER" id="PTHR42930">
    <property type="entry name" value="PHOSPHATE-SPECIFIC TRANSPORT SYSTEM ACCESSORY PROTEIN PHOU"/>
    <property type="match status" value="1"/>
</dbReference>
<dbReference type="PANTHER" id="PTHR42930:SF3">
    <property type="entry name" value="PHOSPHATE-SPECIFIC TRANSPORT SYSTEM ACCESSORY PROTEIN PHOU"/>
    <property type="match status" value="1"/>
</dbReference>
<evidence type="ECO:0000256" key="3">
    <source>
        <dbReference type="ARBA" id="ARBA00011738"/>
    </source>
</evidence>
<evidence type="ECO:0000256" key="1">
    <source>
        <dbReference type="ARBA" id="ARBA00004496"/>
    </source>
</evidence>
<evidence type="ECO:0000259" key="8">
    <source>
        <dbReference type="Pfam" id="PF01895"/>
    </source>
</evidence>
<accession>A0A238WCQ2</accession>
<dbReference type="SUPFAM" id="SSF109755">
    <property type="entry name" value="PhoU-like"/>
    <property type="match status" value="1"/>
</dbReference>
<evidence type="ECO:0000313" key="10">
    <source>
        <dbReference type="Proteomes" id="UP000198397"/>
    </source>
</evidence>
<dbReference type="FunFam" id="1.20.58.220:FF:000004">
    <property type="entry name" value="Phosphate-specific transport system accessory protein PhoU"/>
    <property type="match status" value="1"/>
</dbReference>
<dbReference type="GO" id="GO:0005737">
    <property type="term" value="C:cytoplasm"/>
    <property type="evidence" value="ECO:0007669"/>
    <property type="project" value="UniProtKB-SubCell"/>
</dbReference>
<keyword evidence="10" id="KW-1185">Reference proteome</keyword>
<dbReference type="AlphaFoldDB" id="A0A238WCQ2"/>
<feature type="domain" description="PhoU" evidence="8">
    <location>
        <begin position="119"/>
        <end position="209"/>
    </location>
</feature>
<gene>
    <name evidence="9" type="ORF">SAMN06264855_1072</name>
</gene>
<dbReference type="EMBL" id="FZNQ01000007">
    <property type="protein sequence ID" value="SNR44023.1"/>
    <property type="molecule type" value="Genomic_DNA"/>
</dbReference>
<dbReference type="GO" id="GO:0030643">
    <property type="term" value="P:intracellular phosphate ion homeostasis"/>
    <property type="evidence" value="ECO:0007669"/>
    <property type="project" value="InterPro"/>
</dbReference>
<dbReference type="GO" id="GO:0045936">
    <property type="term" value="P:negative regulation of phosphate metabolic process"/>
    <property type="evidence" value="ECO:0007669"/>
    <property type="project" value="InterPro"/>
</dbReference>
<organism evidence="9 10">
    <name type="scientific">Halorubrum vacuolatum</name>
    <name type="common">Natronobacterium vacuolatum</name>
    <dbReference type="NCBI Taxonomy" id="63740"/>
    <lineage>
        <taxon>Archaea</taxon>
        <taxon>Methanobacteriati</taxon>
        <taxon>Methanobacteriota</taxon>
        <taxon>Stenosarchaea group</taxon>
        <taxon>Halobacteria</taxon>
        <taxon>Halobacteriales</taxon>
        <taxon>Haloferacaceae</taxon>
        <taxon>Halorubrum</taxon>
    </lineage>
</organism>
<protein>
    <recommendedName>
        <fullName evidence="7">Phosphate-specific transport system accessory protein PhoU</fullName>
    </recommendedName>
</protein>
<dbReference type="RefSeq" id="WP_089384551.1">
    <property type="nucleotide sequence ID" value="NZ_FZNQ01000007.1"/>
</dbReference>